<gene>
    <name evidence="4" type="ORF">EA661_02140</name>
</gene>
<feature type="transmembrane region" description="Helical" evidence="1">
    <location>
        <begin position="207"/>
        <end position="231"/>
    </location>
</feature>
<dbReference type="Pfam" id="PF25853">
    <property type="entry name" value="DUF6311_C"/>
    <property type="match status" value="1"/>
</dbReference>
<feature type="transmembrane region" description="Helical" evidence="1">
    <location>
        <begin position="339"/>
        <end position="360"/>
    </location>
</feature>
<evidence type="ECO:0000256" key="1">
    <source>
        <dbReference type="SAM" id="Phobius"/>
    </source>
</evidence>
<dbReference type="InterPro" id="IPR046278">
    <property type="entry name" value="DUF6311"/>
</dbReference>
<reference evidence="4 5" key="1">
    <citation type="submission" date="2019-02" db="EMBL/GenBank/DDBJ databases">
        <title>WGS of Pseudoxanthomonas species novum from clinical isolates.</title>
        <authorList>
            <person name="Bernier A.-M."/>
            <person name="Bernard K."/>
            <person name="Vachon A."/>
        </authorList>
    </citation>
    <scope>NUCLEOTIDE SEQUENCE [LARGE SCALE GENOMIC DNA]</scope>
    <source>
        <strain evidence="4 5">NML171202</strain>
    </source>
</reference>
<evidence type="ECO:0000313" key="4">
    <source>
        <dbReference type="EMBL" id="TAA33095.1"/>
    </source>
</evidence>
<feature type="domain" description="DUF6311" evidence="3">
    <location>
        <begin position="450"/>
        <end position="555"/>
    </location>
</feature>
<keyword evidence="1" id="KW-1133">Transmembrane helix</keyword>
<dbReference type="Pfam" id="PF19830">
    <property type="entry name" value="DUF6311"/>
    <property type="match status" value="1"/>
</dbReference>
<proteinExistence type="predicted"/>
<feature type="transmembrane region" description="Helical" evidence="1">
    <location>
        <begin position="243"/>
        <end position="264"/>
    </location>
</feature>
<feature type="transmembrane region" description="Helical" evidence="1">
    <location>
        <begin position="385"/>
        <end position="403"/>
    </location>
</feature>
<dbReference type="Proteomes" id="UP000291286">
    <property type="component" value="Unassembled WGS sequence"/>
</dbReference>
<organism evidence="4 5">
    <name type="scientific">Pseudoxanthomonas winnipegensis</name>
    <dbReference type="NCBI Taxonomy" id="2480810"/>
    <lineage>
        <taxon>Bacteria</taxon>
        <taxon>Pseudomonadati</taxon>
        <taxon>Pseudomonadota</taxon>
        <taxon>Gammaproteobacteria</taxon>
        <taxon>Lysobacterales</taxon>
        <taxon>Lysobacteraceae</taxon>
        <taxon>Pseudoxanthomonas</taxon>
    </lineage>
</organism>
<feature type="domain" description="DUF6311" evidence="2">
    <location>
        <begin position="29"/>
        <end position="426"/>
    </location>
</feature>
<comment type="caution">
    <text evidence="4">The sequence shown here is derived from an EMBL/GenBank/DDBJ whole genome shotgun (WGS) entry which is preliminary data.</text>
</comment>
<evidence type="ECO:0008006" key="6">
    <source>
        <dbReference type="Google" id="ProtNLM"/>
    </source>
</evidence>
<keyword evidence="1" id="KW-0472">Membrane</keyword>
<protein>
    <recommendedName>
        <fullName evidence="6">4-amino-4-deoxy-L-arabinose transferase</fullName>
    </recommendedName>
</protein>
<feature type="transmembrane region" description="Helical" evidence="1">
    <location>
        <begin position="114"/>
        <end position="132"/>
    </location>
</feature>
<sequence length="557" mass="60974">MSNAVRRLVQRAAGLGRGFWLGIVVVAGLAMVWGRYALGPVPLDIHNTHWIWGDLAQVYVAWGQYLADPDKGWLDSLRLSHPLPMSIALFDPMPLFLLLARPLAWLLPDGLQLIGPYFLLCVVMQGVFGYLATERALRLLDEPYRGLNAVIAVLGGMLFALAPFTFFRFQGHTALSSQWLLVLSIWVTLLTLHSSRNRWLLGNCGVVLLAAGINPYLCLMVLMNVCGITVLRYRTLGWPQVALRIAAAGLVAAIGLSVFGFMGASGTAAGGYGMYSMNVLGPLDSNGLARIVGLDIADPTGGQAFEGFNYLGIGVLLMGALAVSMFINYRGRVSAFPFVPALGVVLGCYLLALSTTVYFGSQGHHFTIPPGLEAALSRFRSSGRFFWMSGFWIILIGLSGCVLRLGAARALPLLMLILVLQVVDVQPIARNIKFSIANGQTQELHGIAPGKYSAILVYPAWQCDNIKTPLGIRNYESVGVFALRHGVATNNFYAARSLPEQLAYHCDYPHRLERLDKSAIYLLSQDLYATYGGRFGERFECKQHVNGDDSWLCVPRR</sequence>
<evidence type="ECO:0000259" key="3">
    <source>
        <dbReference type="Pfam" id="PF25853"/>
    </source>
</evidence>
<accession>A0A4Q8LQZ3</accession>
<feature type="transmembrane region" description="Helical" evidence="1">
    <location>
        <begin position="308"/>
        <end position="327"/>
    </location>
</feature>
<evidence type="ECO:0000259" key="2">
    <source>
        <dbReference type="Pfam" id="PF19830"/>
    </source>
</evidence>
<feature type="transmembrane region" description="Helical" evidence="1">
    <location>
        <begin position="20"/>
        <end position="38"/>
    </location>
</feature>
<keyword evidence="1" id="KW-0812">Transmembrane</keyword>
<dbReference type="AlphaFoldDB" id="A0A4Q8LQZ3"/>
<evidence type="ECO:0000313" key="5">
    <source>
        <dbReference type="Proteomes" id="UP000291286"/>
    </source>
</evidence>
<dbReference type="RefSeq" id="WP_130515269.1">
    <property type="nucleotide sequence ID" value="NZ_SHMA01000001.1"/>
</dbReference>
<dbReference type="InterPro" id="IPR058671">
    <property type="entry name" value="DUF6311_C"/>
</dbReference>
<dbReference type="EMBL" id="SHMB01000001">
    <property type="protein sequence ID" value="TAA33095.1"/>
    <property type="molecule type" value="Genomic_DNA"/>
</dbReference>
<feature type="transmembrane region" description="Helical" evidence="1">
    <location>
        <begin position="144"/>
        <end position="167"/>
    </location>
</feature>
<name>A0A4Q8LQZ3_9GAMM</name>